<evidence type="ECO:0000313" key="1">
    <source>
        <dbReference type="EMBL" id="JAP12170.1"/>
    </source>
</evidence>
<name>A0A0V0GW48_SOLCH</name>
<dbReference type="AlphaFoldDB" id="A0A0V0GW48"/>
<dbReference type="EMBL" id="GEDG01030022">
    <property type="protein sequence ID" value="JAP12170.1"/>
    <property type="molecule type" value="Transcribed_RNA"/>
</dbReference>
<sequence length="69" mass="8206">MFGSSSTEPAYHEKVCRDSMEYPQELQRTSRLIYPLSLDSRAPYFKSEQNVCVFMLYVHIKGKWQGMYF</sequence>
<protein>
    <submittedName>
        <fullName evidence="1">Putative ovule protein</fullName>
    </submittedName>
</protein>
<accession>A0A0V0GW48</accession>
<proteinExistence type="predicted"/>
<reference evidence="1" key="1">
    <citation type="submission" date="2015-12" db="EMBL/GenBank/DDBJ databases">
        <title>Gene expression during late stages of embryo sac development: a critical building block for successful pollen-pistil interactions.</title>
        <authorList>
            <person name="Liu Y."/>
            <person name="Joly V."/>
            <person name="Sabar M."/>
            <person name="Matton D.P."/>
        </authorList>
    </citation>
    <scope>NUCLEOTIDE SEQUENCE</scope>
</reference>
<organism evidence="1">
    <name type="scientific">Solanum chacoense</name>
    <name type="common">Chaco potato</name>
    <dbReference type="NCBI Taxonomy" id="4108"/>
    <lineage>
        <taxon>Eukaryota</taxon>
        <taxon>Viridiplantae</taxon>
        <taxon>Streptophyta</taxon>
        <taxon>Embryophyta</taxon>
        <taxon>Tracheophyta</taxon>
        <taxon>Spermatophyta</taxon>
        <taxon>Magnoliopsida</taxon>
        <taxon>eudicotyledons</taxon>
        <taxon>Gunneridae</taxon>
        <taxon>Pentapetalae</taxon>
        <taxon>asterids</taxon>
        <taxon>lamiids</taxon>
        <taxon>Solanales</taxon>
        <taxon>Solanaceae</taxon>
        <taxon>Solanoideae</taxon>
        <taxon>Solaneae</taxon>
        <taxon>Solanum</taxon>
    </lineage>
</organism>